<evidence type="ECO:0000259" key="7">
    <source>
        <dbReference type="PROSITE" id="PS51296"/>
    </source>
</evidence>
<dbReference type="Gene3D" id="2.102.10.10">
    <property type="entry name" value="Rieske [2Fe-2S] iron-sulphur domain"/>
    <property type="match status" value="1"/>
</dbReference>
<gene>
    <name evidence="8" type="ORF">A7K91_02290</name>
</gene>
<dbReference type="InterPro" id="IPR017941">
    <property type="entry name" value="Rieske_2Fe-2S"/>
</dbReference>
<dbReference type="NCBIfam" id="TIGR02378">
    <property type="entry name" value="nirD_assim_sml"/>
    <property type="match status" value="1"/>
</dbReference>
<dbReference type="GO" id="GO:0042128">
    <property type="term" value="P:nitrate assimilation"/>
    <property type="evidence" value="ECO:0007669"/>
    <property type="project" value="UniProtKB-KW"/>
</dbReference>
<dbReference type="InterPro" id="IPR012748">
    <property type="entry name" value="Rieske-like_NirD"/>
</dbReference>
<sequence length="114" mass="12106">MSHTEAQGTAVRYVSVGKLESFPTRVGRAVKVGEQEIAIFRTTDNAVFALNNVNPHRKGGPLSEGIVSGHSLYDPLYDTKIDLATGAVQAPDTGQAITYPAVIENDEILVGLPA</sequence>
<reference evidence="8 9" key="1">
    <citation type="submission" date="2016-05" db="EMBL/GenBank/DDBJ databases">
        <title>Paenibacillus oryzae. sp. nov., isolated from the rice root.</title>
        <authorList>
            <person name="Zhang J."/>
            <person name="Zhang X."/>
        </authorList>
    </citation>
    <scope>NUCLEOTIDE SEQUENCE [LARGE SCALE GENOMIC DNA]</scope>
    <source>
        <strain evidence="8 9">1DrF-4</strain>
    </source>
</reference>
<evidence type="ECO:0000313" key="9">
    <source>
        <dbReference type="Proteomes" id="UP000092024"/>
    </source>
</evidence>
<evidence type="ECO:0000256" key="2">
    <source>
        <dbReference type="ARBA" id="ARBA00022723"/>
    </source>
</evidence>
<dbReference type="OrthoDB" id="593800at2"/>
<dbReference type="GO" id="GO:0046872">
    <property type="term" value="F:metal ion binding"/>
    <property type="evidence" value="ECO:0007669"/>
    <property type="project" value="UniProtKB-KW"/>
</dbReference>
<keyword evidence="2" id="KW-0479">Metal-binding</keyword>
<evidence type="ECO:0000256" key="1">
    <source>
        <dbReference type="ARBA" id="ARBA00022714"/>
    </source>
</evidence>
<dbReference type="Proteomes" id="UP000092024">
    <property type="component" value="Unassembled WGS sequence"/>
</dbReference>
<organism evidence="8 9">
    <name type="scientific">Paenibacillus oryzae</name>
    <dbReference type="NCBI Taxonomy" id="1844972"/>
    <lineage>
        <taxon>Bacteria</taxon>
        <taxon>Bacillati</taxon>
        <taxon>Bacillota</taxon>
        <taxon>Bacilli</taxon>
        <taxon>Bacillales</taxon>
        <taxon>Paenibacillaceae</taxon>
        <taxon>Paenibacillus</taxon>
    </lineage>
</organism>
<dbReference type="RefSeq" id="WP_068687324.1">
    <property type="nucleotide sequence ID" value="NZ_LYPA01000080.1"/>
</dbReference>
<dbReference type="GO" id="GO:0051537">
    <property type="term" value="F:2 iron, 2 sulfur cluster binding"/>
    <property type="evidence" value="ECO:0007669"/>
    <property type="project" value="UniProtKB-KW"/>
</dbReference>
<dbReference type="InterPro" id="IPR036922">
    <property type="entry name" value="Rieske_2Fe-2S_sf"/>
</dbReference>
<dbReference type="Pfam" id="PF13806">
    <property type="entry name" value="Rieske_2"/>
    <property type="match status" value="1"/>
</dbReference>
<name>A0A1A5YA17_9BACL</name>
<keyword evidence="5" id="KW-0411">Iron-sulfur</keyword>
<keyword evidence="1" id="KW-0001">2Fe-2S</keyword>
<keyword evidence="3" id="KW-0560">Oxidoreductase</keyword>
<dbReference type="PROSITE" id="PS51296">
    <property type="entry name" value="RIESKE"/>
    <property type="match status" value="1"/>
</dbReference>
<comment type="caution">
    <text evidence="8">The sequence shown here is derived from an EMBL/GenBank/DDBJ whole genome shotgun (WGS) entry which is preliminary data.</text>
</comment>
<accession>A0A1A5YA17</accession>
<evidence type="ECO:0000256" key="3">
    <source>
        <dbReference type="ARBA" id="ARBA00023002"/>
    </source>
</evidence>
<dbReference type="GO" id="GO:0008942">
    <property type="term" value="F:nitrite reductase [NAD(P)H] activity"/>
    <property type="evidence" value="ECO:0007669"/>
    <property type="project" value="InterPro"/>
</dbReference>
<dbReference type="SUPFAM" id="SSF50022">
    <property type="entry name" value="ISP domain"/>
    <property type="match status" value="1"/>
</dbReference>
<proteinExistence type="predicted"/>
<evidence type="ECO:0000256" key="5">
    <source>
        <dbReference type="ARBA" id="ARBA00023014"/>
    </source>
</evidence>
<dbReference type="GO" id="GO:0004497">
    <property type="term" value="F:monooxygenase activity"/>
    <property type="evidence" value="ECO:0007669"/>
    <property type="project" value="UniProtKB-ARBA"/>
</dbReference>
<dbReference type="STRING" id="1844972.A7K91_02290"/>
<keyword evidence="9" id="KW-1185">Reference proteome</keyword>
<protein>
    <submittedName>
        <fullName evidence="8">Nitrite reductase</fullName>
    </submittedName>
</protein>
<dbReference type="AlphaFoldDB" id="A0A1A5YA17"/>
<dbReference type="EMBL" id="LYPA01000080">
    <property type="protein sequence ID" value="OBR62464.1"/>
    <property type="molecule type" value="Genomic_DNA"/>
</dbReference>
<keyword evidence="6" id="KW-0534">Nitrate assimilation</keyword>
<dbReference type="GO" id="GO:0016705">
    <property type="term" value="F:oxidoreductase activity, acting on paired donors, with incorporation or reduction of molecular oxygen"/>
    <property type="evidence" value="ECO:0007669"/>
    <property type="project" value="UniProtKB-ARBA"/>
</dbReference>
<keyword evidence="4" id="KW-0408">Iron</keyword>
<evidence type="ECO:0000313" key="8">
    <source>
        <dbReference type="EMBL" id="OBR62464.1"/>
    </source>
</evidence>
<evidence type="ECO:0000256" key="6">
    <source>
        <dbReference type="ARBA" id="ARBA00023063"/>
    </source>
</evidence>
<feature type="domain" description="Rieske" evidence="7">
    <location>
        <begin position="14"/>
        <end position="110"/>
    </location>
</feature>
<evidence type="ECO:0000256" key="4">
    <source>
        <dbReference type="ARBA" id="ARBA00023004"/>
    </source>
</evidence>